<gene>
    <name evidence="5" type="ORF">DAD186_17780</name>
</gene>
<dbReference type="Pfam" id="PF21365">
    <property type="entry name" value="Glyco_hydro_31_3rd"/>
    <property type="match status" value="1"/>
</dbReference>
<evidence type="ECO:0000256" key="1">
    <source>
        <dbReference type="ARBA" id="ARBA00007806"/>
    </source>
</evidence>
<sequence length="845" mass="93853">MPDIALPAELVGEHFRITPVTPRVVRLEYSPSGKFEDRPSTFAINRDVVLDPSEYSIGEYQGRLTVETENFYLEYDRGPFTANGLKVEVKGGVSAYHSVWRYGQDLSLPADRQLALSGETQRALDGNLGGAARTLDVADGKIPLEPGVNSAVGYAEIDDSNSMVFDSDGRLRARAAEEGSIDLFVFAAGRDHVAAVRDYFAISGPQPIVPKFALGNWWSRYHRYSEESYLELMDAFRAEDIPFSVSVIDMDWHLTDVDPKYGSGWTGYTWNRDLFPDPERFLEELHKRGLRVTLNIHPADGVRAFEEAYEAMCEALGKPADGTAIPFDVNNDEFMDAYFDVLHKRLEDEGTDFWWIDWQSGPYSSVEGVDPLWVLNHEHFTRSERSIERPLTFSRFAGPGSHRYPVGFSGDAIVTWESLAFQPGFTAAAANIGYGWWSHDIGGHMEGFRDNELATRWVQFGVFSPINRLHSSNSPFAVKEPWNFPAPHGEIQAAHLRLRHRLVPYLHSMNYRAHHEGRSIVEPVYFEAPQYPAYRNDQGYLFGSELLVAPITRPAAKDVGRGSVEPILPGGMWFDLFTEQRYGSPDSGAFTQEMFRPLGSIPVLVRAGGILPLTPAGEVPEKIEDNPEVLELIVAAGDDGEFTLHEEWKAGDDLVWSHVRVAVQASENSLSIMIPADTPEVAREALERREWRVRLLGHDPAGFGDLEAQSSDATFAPGVEKLADELRVRKLSPADRPAPHASTITVTGLKVGEEATLTSAGFGTVLDDTEKGREARYARLRALVNDAEIGFTLKQAIAGVAAKRPDSLMREISAFGKVPSGHLPRTFDYEQASPSLIAAVAEIWG</sequence>
<dbReference type="PATRIC" id="fig|1630135.4.peg.1776"/>
<evidence type="ECO:0000313" key="6">
    <source>
        <dbReference type="Proteomes" id="UP000092596"/>
    </source>
</evidence>
<dbReference type="PANTHER" id="PTHR22762">
    <property type="entry name" value="ALPHA-GLUCOSIDASE"/>
    <property type="match status" value="1"/>
</dbReference>
<dbReference type="AlphaFoldDB" id="A0A1B0ZKC1"/>
<dbReference type="GO" id="GO:0005975">
    <property type="term" value="P:carbohydrate metabolic process"/>
    <property type="evidence" value="ECO:0007669"/>
    <property type="project" value="InterPro"/>
</dbReference>
<comment type="similarity">
    <text evidence="1 2">Belongs to the glycosyl hydrolase 31 family.</text>
</comment>
<dbReference type="Gene3D" id="2.60.40.1180">
    <property type="entry name" value="Golgi alpha-mannosidase II"/>
    <property type="match status" value="1"/>
</dbReference>
<organism evidence="5 6">
    <name type="scientific">Dermabacter vaginalis</name>
    <dbReference type="NCBI Taxonomy" id="1630135"/>
    <lineage>
        <taxon>Bacteria</taxon>
        <taxon>Bacillati</taxon>
        <taxon>Actinomycetota</taxon>
        <taxon>Actinomycetes</taxon>
        <taxon>Micrococcales</taxon>
        <taxon>Dermabacteraceae</taxon>
        <taxon>Dermabacter</taxon>
    </lineage>
</organism>
<dbReference type="CDD" id="cd06595">
    <property type="entry name" value="GH31_u1"/>
    <property type="match status" value="1"/>
</dbReference>
<evidence type="ECO:0000256" key="2">
    <source>
        <dbReference type="RuleBase" id="RU361185"/>
    </source>
</evidence>
<dbReference type="STRING" id="1630135.DAD186_17780"/>
<keyword evidence="2" id="KW-0378">Hydrolase</keyword>
<dbReference type="GO" id="GO:0006491">
    <property type="term" value="P:N-glycan processing"/>
    <property type="evidence" value="ECO:0007669"/>
    <property type="project" value="TreeGrafter"/>
</dbReference>
<dbReference type="RefSeq" id="WP_065248332.1">
    <property type="nucleotide sequence ID" value="NZ_CP012117.1"/>
</dbReference>
<evidence type="ECO:0000259" key="4">
    <source>
        <dbReference type="Pfam" id="PF21365"/>
    </source>
</evidence>
<feature type="domain" description="Glycosyl hydrolase family 31 C-terminal" evidence="4">
    <location>
        <begin position="517"/>
        <end position="611"/>
    </location>
</feature>
<dbReference type="KEGG" id="dva:DAD186_17780"/>
<dbReference type="EMBL" id="CP012117">
    <property type="protein sequence ID" value="ANP28328.1"/>
    <property type="molecule type" value="Genomic_DNA"/>
</dbReference>
<dbReference type="InterPro" id="IPR000322">
    <property type="entry name" value="Glyco_hydro_31_TIM"/>
</dbReference>
<proteinExistence type="inferred from homology"/>
<dbReference type="InterPro" id="IPR017853">
    <property type="entry name" value="GH"/>
</dbReference>
<evidence type="ECO:0008006" key="7">
    <source>
        <dbReference type="Google" id="ProtNLM"/>
    </source>
</evidence>
<dbReference type="PANTHER" id="PTHR22762:SF89">
    <property type="entry name" value="ALPHA-XYLOSIDASE"/>
    <property type="match status" value="1"/>
</dbReference>
<dbReference type="Gene3D" id="3.20.20.80">
    <property type="entry name" value="Glycosidases"/>
    <property type="match status" value="1"/>
</dbReference>
<keyword evidence="2" id="KW-0326">Glycosidase</keyword>
<protein>
    <recommendedName>
        <fullName evidence="7">Glycoside hydrolase</fullName>
    </recommendedName>
</protein>
<feature type="domain" description="Glycoside hydrolase family 31 TIM barrel" evidence="3">
    <location>
        <begin position="207"/>
        <end position="508"/>
    </location>
</feature>
<dbReference type="SUPFAM" id="SSF51011">
    <property type="entry name" value="Glycosyl hydrolase domain"/>
    <property type="match status" value="1"/>
</dbReference>
<dbReference type="GO" id="GO:0090599">
    <property type="term" value="F:alpha-glucosidase activity"/>
    <property type="evidence" value="ECO:0007669"/>
    <property type="project" value="TreeGrafter"/>
</dbReference>
<dbReference type="InterPro" id="IPR048395">
    <property type="entry name" value="Glyco_hydro_31_C"/>
</dbReference>
<accession>A0A1B0ZKC1</accession>
<evidence type="ECO:0000313" key="5">
    <source>
        <dbReference type="EMBL" id="ANP28328.1"/>
    </source>
</evidence>
<dbReference type="Proteomes" id="UP000092596">
    <property type="component" value="Chromosome"/>
</dbReference>
<name>A0A1B0ZKC1_9MICO</name>
<dbReference type="Pfam" id="PF01055">
    <property type="entry name" value="Glyco_hydro_31_2nd"/>
    <property type="match status" value="1"/>
</dbReference>
<dbReference type="SUPFAM" id="SSF51445">
    <property type="entry name" value="(Trans)glycosidases"/>
    <property type="match status" value="1"/>
</dbReference>
<reference evidence="5 6" key="1">
    <citation type="submission" date="2015-06" db="EMBL/GenBank/DDBJ databases">
        <title>Investigation of pathophysiology for high-risk pregnancy and development of treatment modality based on it.</title>
        <authorList>
            <person name="Kim B.-C."/>
            <person name="Lim S."/>
        </authorList>
    </citation>
    <scope>NUCLEOTIDE SEQUENCE [LARGE SCALE GENOMIC DNA]</scope>
    <source>
        <strain evidence="5 6">AD1-86</strain>
    </source>
</reference>
<dbReference type="InterPro" id="IPR013780">
    <property type="entry name" value="Glyco_hydro_b"/>
</dbReference>
<dbReference type="Gene3D" id="2.60.40.1760">
    <property type="entry name" value="glycosyl hydrolase (family 31)"/>
    <property type="match status" value="1"/>
</dbReference>
<evidence type="ECO:0000259" key="3">
    <source>
        <dbReference type="Pfam" id="PF01055"/>
    </source>
</evidence>